<dbReference type="PANTHER" id="PTHR45627">
    <property type="entry name" value="ADENYLATE CYCLASE TYPE 1"/>
    <property type="match status" value="1"/>
</dbReference>
<dbReference type="Gene3D" id="3.30.70.1230">
    <property type="entry name" value="Nucleotide cyclase"/>
    <property type="match status" value="1"/>
</dbReference>
<evidence type="ECO:0000256" key="8">
    <source>
        <dbReference type="ARBA" id="ARBA00022737"/>
    </source>
</evidence>
<dbReference type="Pfam" id="PF00211">
    <property type="entry name" value="Guanylate_cyc"/>
    <property type="match status" value="1"/>
</dbReference>
<keyword evidence="15" id="KW-0325">Glycoprotein</keyword>
<evidence type="ECO:0000256" key="3">
    <source>
        <dbReference type="ARBA" id="ARBA00001946"/>
    </source>
</evidence>
<reference evidence="18" key="3">
    <citation type="submission" date="2025-09" db="UniProtKB">
        <authorList>
            <consortium name="Ensembl"/>
        </authorList>
    </citation>
    <scope>IDENTIFICATION</scope>
</reference>
<keyword evidence="11" id="KW-0460">Magnesium</keyword>
<dbReference type="SMART" id="SM00044">
    <property type="entry name" value="CYCc"/>
    <property type="match status" value="1"/>
</dbReference>
<evidence type="ECO:0000256" key="12">
    <source>
        <dbReference type="ARBA" id="ARBA00022989"/>
    </source>
</evidence>
<dbReference type="GO" id="GO:0005524">
    <property type="term" value="F:ATP binding"/>
    <property type="evidence" value="ECO:0007669"/>
    <property type="project" value="UniProtKB-KW"/>
</dbReference>
<protein>
    <recommendedName>
        <fullName evidence="5">adenylate cyclase</fullName>
        <ecNumber evidence="5">4.6.1.1</ecNumber>
    </recommendedName>
</protein>
<evidence type="ECO:0000256" key="10">
    <source>
        <dbReference type="ARBA" id="ARBA00022840"/>
    </source>
</evidence>
<organism evidence="18 19">
    <name type="scientific">Oncorhynchus mykiss</name>
    <name type="common">Rainbow trout</name>
    <name type="synonym">Salmo gairdneri</name>
    <dbReference type="NCBI Taxonomy" id="8022"/>
    <lineage>
        <taxon>Eukaryota</taxon>
        <taxon>Metazoa</taxon>
        <taxon>Chordata</taxon>
        <taxon>Craniata</taxon>
        <taxon>Vertebrata</taxon>
        <taxon>Euteleostomi</taxon>
        <taxon>Actinopterygii</taxon>
        <taxon>Neopterygii</taxon>
        <taxon>Teleostei</taxon>
        <taxon>Protacanthopterygii</taxon>
        <taxon>Salmoniformes</taxon>
        <taxon>Salmonidae</taxon>
        <taxon>Salmoninae</taxon>
        <taxon>Oncorhynchus</taxon>
    </lineage>
</organism>
<accession>A0A8C7SPQ9</accession>
<keyword evidence="9" id="KW-0547">Nucleotide-binding</keyword>
<evidence type="ECO:0000256" key="7">
    <source>
        <dbReference type="ARBA" id="ARBA00022723"/>
    </source>
</evidence>
<comment type="subcellular location">
    <subcellularLocation>
        <location evidence="4">Membrane</location>
        <topology evidence="4">Multi-pass membrane protein</topology>
    </subcellularLocation>
</comment>
<dbReference type="PROSITE" id="PS50125">
    <property type="entry name" value="GUANYLATE_CYCLASE_2"/>
    <property type="match status" value="1"/>
</dbReference>
<evidence type="ECO:0000256" key="15">
    <source>
        <dbReference type="ARBA" id="ARBA00023180"/>
    </source>
</evidence>
<proteinExistence type="predicted"/>
<evidence type="ECO:0000256" key="14">
    <source>
        <dbReference type="ARBA" id="ARBA00023136"/>
    </source>
</evidence>
<evidence type="ECO:0000256" key="13">
    <source>
        <dbReference type="ARBA" id="ARBA00022998"/>
    </source>
</evidence>
<dbReference type="InterPro" id="IPR029787">
    <property type="entry name" value="Nucleotide_cyclase"/>
</dbReference>
<dbReference type="Proteomes" id="UP000694395">
    <property type="component" value="Chromosome 30"/>
</dbReference>
<dbReference type="EC" id="4.6.1.1" evidence="5"/>
<keyword evidence="8" id="KW-0677">Repeat</keyword>
<dbReference type="FunFam" id="3.30.70.1230:FF:000001">
    <property type="entry name" value="Adenylate cyclase"/>
    <property type="match status" value="1"/>
</dbReference>
<dbReference type="Ensembl" id="ENSOMYT00000078508.2">
    <property type="protein sequence ID" value="ENSOMYP00000072091.1"/>
    <property type="gene ID" value="ENSOMYG00000033343.2"/>
</dbReference>
<dbReference type="PANTHER" id="PTHR45627:SF22">
    <property type="entry name" value="ADENYLATE CYCLASE"/>
    <property type="match status" value="1"/>
</dbReference>
<sequence>MEKVKLNNKRILFNLLPSHVAQHFLMSNPSNMMSLTPSPSYSQVGVMFASIANFNDFYIELDGNNMGVECLRLLNEIIADLDELMDKECYRDIEKIKTIGSTYMAAVGLVPTTKLQYAKKSTSSHLCTVADLAIEMCNVLDAINYQSYNDFVLRVAVNVGPVVAVIGARRPQYDIWGNTVNVASRMDTAGMDTAGLPGKIQVTEDVRCIIRGHYDFVCCGKVSDKGKGQMLTYLLEGRNLDCSRTSQYNRSANSNIRTKLSPAPTVTAYATIPNPGTVPTATISTNSTILYLPSVADPKASE</sequence>
<keyword evidence="10" id="KW-0067">ATP-binding</keyword>
<dbReference type="CDD" id="cd07302">
    <property type="entry name" value="CHD"/>
    <property type="match status" value="1"/>
</dbReference>
<evidence type="ECO:0000256" key="2">
    <source>
        <dbReference type="ARBA" id="ARBA00001936"/>
    </source>
</evidence>
<reference evidence="18" key="2">
    <citation type="submission" date="2025-08" db="UniProtKB">
        <authorList>
            <consortium name="Ensembl"/>
        </authorList>
    </citation>
    <scope>IDENTIFICATION</scope>
</reference>
<dbReference type="GO" id="GO:0035556">
    <property type="term" value="P:intracellular signal transduction"/>
    <property type="evidence" value="ECO:0007669"/>
    <property type="project" value="InterPro"/>
</dbReference>
<dbReference type="GO" id="GO:0005886">
    <property type="term" value="C:plasma membrane"/>
    <property type="evidence" value="ECO:0007669"/>
    <property type="project" value="TreeGrafter"/>
</dbReference>
<evidence type="ECO:0000256" key="6">
    <source>
        <dbReference type="ARBA" id="ARBA00022692"/>
    </source>
</evidence>
<keyword evidence="19" id="KW-1185">Reference proteome</keyword>
<dbReference type="GO" id="GO:0007189">
    <property type="term" value="P:adenylate cyclase-activating G protein-coupled receptor signaling pathway"/>
    <property type="evidence" value="ECO:0007669"/>
    <property type="project" value="TreeGrafter"/>
</dbReference>
<dbReference type="GeneTree" id="ENSGT00940000154872"/>
<evidence type="ECO:0000259" key="17">
    <source>
        <dbReference type="PROSITE" id="PS50125"/>
    </source>
</evidence>
<evidence type="ECO:0000256" key="11">
    <source>
        <dbReference type="ARBA" id="ARBA00022842"/>
    </source>
</evidence>
<evidence type="ECO:0000313" key="19">
    <source>
        <dbReference type="Proteomes" id="UP000694395"/>
    </source>
</evidence>
<name>A0A8C7SPQ9_ONCMY</name>
<reference evidence="18" key="1">
    <citation type="submission" date="2020-07" db="EMBL/GenBank/DDBJ databases">
        <title>A long reads based de novo assembly of the rainbow trout Arlee double haploid line genome.</title>
        <authorList>
            <person name="Gao G."/>
            <person name="Palti Y."/>
        </authorList>
    </citation>
    <scope>NUCLEOTIDE SEQUENCE [LARGE SCALE GENOMIC DNA]</scope>
</reference>
<evidence type="ECO:0000256" key="16">
    <source>
        <dbReference type="ARBA" id="ARBA00023239"/>
    </source>
</evidence>
<dbReference type="GO" id="GO:0006171">
    <property type="term" value="P:cAMP biosynthetic process"/>
    <property type="evidence" value="ECO:0007669"/>
    <property type="project" value="UniProtKB-KW"/>
</dbReference>
<evidence type="ECO:0000256" key="1">
    <source>
        <dbReference type="ARBA" id="ARBA00001593"/>
    </source>
</evidence>
<evidence type="ECO:0000256" key="5">
    <source>
        <dbReference type="ARBA" id="ARBA00012201"/>
    </source>
</evidence>
<keyword evidence="16" id="KW-0456">Lyase</keyword>
<keyword evidence="6" id="KW-0812">Transmembrane</keyword>
<comment type="catalytic activity">
    <reaction evidence="1">
        <text>ATP = 3',5'-cyclic AMP + diphosphate</text>
        <dbReference type="Rhea" id="RHEA:15389"/>
        <dbReference type="ChEBI" id="CHEBI:30616"/>
        <dbReference type="ChEBI" id="CHEBI:33019"/>
        <dbReference type="ChEBI" id="CHEBI:58165"/>
        <dbReference type="EC" id="4.6.1.1"/>
    </reaction>
</comment>
<keyword evidence="13" id="KW-0115">cAMP biosynthesis</keyword>
<comment type="cofactor">
    <cofactor evidence="3">
        <name>Mg(2+)</name>
        <dbReference type="ChEBI" id="CHEBI:18420"/>
    </cofactor>
</comment>
<dbReference type="GO" id="GO:0004016">
    <property type="term" value="F:adenylate cyclase activity"/>
    <property type="evidence" value="ECO:0007669"/>
    <property type="project" value="UniProtKB-EC"/>
</dbReference>
<keyword evidence="7" id="KW-0479">Metal-binding</keyword>
<keyword evidence="14" id="KW-0472">Membrane</keyword>
<keyword evidence="12" id="KW-1133">Transmembrane helix</keyword>
<dbReference type="SUPFAM" id="SSF55073">
    <property type="entry name" value="Nucleotide cyclase"/>
    <property type="match status" value="1"/>
</dbReference>
<evidence type="ECO:0000256" key="9">
    <source>
        <dbReference type="ARBA" id="ARBA00022741"/>
    </source>
</evidence>
<dbReference type="AlphaFoldDB" id="A0A8C7SPQ9"/>
<evidence type="ECO:0000256" key="4">
    <source>
        <dbReference type="ARBA" id="ARBA00004141"/>
    </source>
</evidence>
<dbReference type="GO" id="GO:0046872">
    <property type="term" value="F:metal ion binding"/>
    <property type="evidence" value="ECO:0007669"/>
    <property type="project" value="UniProtKB-KW"/>
</dbReference>
<feature type="domain" description="Guanylate cyclase" evidence="17">
    <location>
        <begin position="45"/>
        <end position="187"/>
    </location>
</feature>
<dbReference type="InterPro" id="IPR001054">
    <property type="entry name" value="A/G_cyclase"/>
</dbReference>
<comment type="cofactor">
    <cofactor evidence="2">
        <name>Mn(2+)</name>
        <dbReference type="ChEBI" id="CHEBI:29035"/>
    </cofactor>
</comment>
<evidence type="ECO:0000313" key="18">
    <source>
        <dbReference type="Ensembl" id="ENSOMYP00000072091.1"/>
    </source>
</evidence>